<dbReference type="EMBL" id="JMQN01000040">
    <property type="protein sequence ID" value="KEA63053.1"/>
    <property type="molecule type" value="Genomic_DNA"/>
</dbReference>
<organism evidence="3 4">
    <name type="scientific">Marinobacterium lacunae</name>
    <dbReference type="NCBI Taxonomy" id="1232683"/>
    <lineage>
        <taxon>Bacteria</taxon>
        <taxon>Pseudomonadati</taxon>
        <taxon>Pseudomonadota</taxon>
        <taxon>Gammaproteobacteria</taxon>
        <taxon>Oceanospirillales</taxon>
        <taxon>Oceanospirillaceae</taxon>
        <taxon>Marinobacterium</taxon>
    </lineage>
</organism>
<evidence type="ECO:0000256" key="2">
    <source>
        <dbReference type="SAM" id="SignalP"/>
    </source>
</evidence>
<keyword evidence="4" id="KW-1185">Reference proteome</keyword>
<dbReference type="Proteomes" id="UP000028252">
    <property type="component" value="Unassembled WGS sequence"/>
</dbReference>
<dbReference type="PANTHER" id="PTHR42928:SF3">
    <property type="entry name" value="UPF0065 PROTEIN YFLP"/>
    <property type="match status" value="1"/>
</dbReference>
<accession>A0A081FWZ8</accession>
<evidence type="ECO:0000256" key="1">
    <source>
        <dbReference type="ARBA" id="ARBA00006987"/>
    </source>
</evidence>
<dbReference type="PIRSF" id="PIRSF017082">
    <property type="entry name" value="YflP"/>
    <property type="match status" value="1"/>
</dbReference>
<feature type="signal peptide" evidence="2">
    <location>
        <begin position="1"/>
        <end position="22"/>
    </location>
</feature>
<dbReference type="PATRIC" id="fig|1232683.4.peg.2528"/>
<dbReference type="RefSeq" id="WP_036188842.1">
    <property type="nucleotide sequence ID" value="NZ_JMQN01000040.1"/>
</dbReference>
<dbReference type="AlphaFoldDB" id="A0A081FWZ8"/>
<proteinExistence type="inferred from homology"/>
<dbReference type="eggNOG" id="COG3181">
    <property type="taxonomic scope" value="Bacteria"/>
</dbReference>
<comment type="caution">
    <text evidence="3">The sequence shown here is derived from an EMBL/GenBank/DDBJ whole genome shotgun (WGS) entry which is preliminary data.</text>
</comment>
<comment type="similarity">
    <text evidence="1">Belongs to the UPF0065 (bug) family.</text>
</comment>
<sequence>MKHTTRTLLVALGLASSLSAFAFETDKPECIAPAKPGGGFDLTCRIASNGFGDAGLLPSPMAVTFMPGGVGAVAYNHINSNRRDDGDALVAFSSGSLLNLAQGKWGKQLDENDARWVGAAGVDYGAVIVKSDAPWNTLGELVEAIKADPSAFVLGAGGGVGSQDWMKAAILMKSAGVDPKKMRYVAYEGGGEAIAALMGGHIKVYPGDMGEMKGQLEAGRMKVLAVMSDHRLEGEFKDIPTAAEQGYDAEWAILRGYYLGPDVSDEAYAYWTDTFNKAYENPIFLKTVEDKGLVPYKSAGEAFDADVKKRVNLMRELAKEAGLIN</sequence>
<dbReference type="STRING" id="1232683.ADIMK_2577"/>
<reference evidence="3 4" key="1">
    <citation type="submission" date="2014-04" db="EMBL/GenBank/DDBJ databases">
        <title>Marinobacterium kochiensis sp. nov., isolated from sediment sample collected from Kochi backwaters in Kerala, India.</title>
        <authorList>
            <person name="Singh A."/>
            <person name="Pinnaka A.K."/>
        </authorList>
    </citation>
    <scope>NUCLEOTIDE SEQUENCE [LARGE SCALE GENOMIC DNA]</scope>
    <source>
        <strain evidence="3 4">AK27</strain>
    </source>
</reference>
<dbReference type="Gene3D" id="3.40.190.150">
    <property type="entry name" value="Bordetella uptake gene, domain 1"/>
    <property type="match status" value="1"/>
</dbReference>
<dbReference type="InterPro" id="IPR042100">
    <property type="entry name" value="Bug_dom1"/>
</dbReference>
<dbReference type="OrthoDB" id="9780943at2"/>
<dbReference type="Pfam" id="PF03401">
    <property type="entry name" value="TctC"/>
    <property type="match status" value="1"/>
</dbReference>
<dbReference type="SUPFAM" id="SSF53850">
    <property type="entry name" value="Periplasmic binding protein-like II"/>
    <property type="match status" value="1"/>
</dbReference>
<dbReference type="Gene3D" id="3.40.190.10">
    <property type="entry name" value="Periplasmic binding protein-like II"/>
    <property type="match status" value="1"/>
</dbReference>
<dbReference type="InterPro" id="IPR005064">
    <property type="entry name" value="BUG"/>
</dbReference>
<keyword evidence="2" id="KW-0732">Signal</keyword>
<gene>
    <name evidence="3" type="ORF">ADIMK_2577</name>
</gene>
<dbReference type="PANTHER" id="PTHR42928">
    <property type="entry name" value="TRICARBOXYLATE-BINDING PROTEIN"/>
    <property type="match status" value="1"/>
</dbReference>
<name>A0A081FWZ8_9GAMM</name>
<protein>
    <submittedName>
        <fullName evidence="3">Tricarboxylate transport protein TctC</fullName>
    </submittedName>
</protein>
<feature type="chain" id="PRO_5001757486" evidence="2">
    <location>
        <begin position="23"/>
        <end position="325"/>
    </location>
</feature>
<evidence type="ECO:0000313" key="4">
    <source>
        <dbReference type="Proteomes" id="UP000028252"/>
    </source>
</evidence>
<dbReference type="CDD" id="cd07012">
    <property type="entry name" value="PBP2_Bug_TTT"/>
    <property type="match status" value="1"/>
</dbReference>
<evidence type="ECO:0000313" key="3">
    <source>
        <dbReference type="EMBL" id="KEA63053.1"/>
    </source>
</evidence>